<dbReference type="SUPFAM" id="SSF56300">
    <property type="entry name" value="Metallo-dependent phosphatases"/>
    <property type="match status" value="1"/>
</dbReference>
<evidence type="ECO:0000313" key="2">
    <source>
        <dbReference type="EMBL" id="ADY35735.1"/>
    </source>
</evidence>
<keyword evidence="3" id="KW-1185">Reference proteome</keyword>
<dbReference type="STRING" id="667015.Bacsa_1148"/>
<proteinExistence type="predicted"/>
<dbReference type="Pfam" id="PF00149">
    <property type="entry name" value="Metallophos"/>
    <property type="match status" value="1"/>
</dbReference>
<dbReference type="InterPro" id="IPR004843">
    <property type="entry name" value="Calcineurin-like_PHP"/>
</dbReference>
<organism evidence="2 3">
    <name type="scientific">Phocaeicola salanitronis (strain DSM 18170 / JCM 13657 / CCUG 60908 / BL78)</name>
    <name type="common">Bacteroides salanitronis</name>
    <dbReference type="NCBI Taxonomy" id="667015"/>
    <lineage>
        <taxon>Bacteria</taxon>
        <taxon>Pseudomonadati</taxon>
        <taxon>Bacteroidota</taxon>
        <taxon>Bacteroidia</taxon>
        <taxon>Bacteroidales</taxon>
        <taxon>Bacteroidaceae</taxon>
        <taxon>Phocaeicola</taxon>
    </lineage>
</organism>
<dbReference type="HOGENOM" id="CLU_053836_0_0_10"/>
<dbReference type="Gene3D" id="3.60.21.10">
    <property type="match status" value="1"/>
</dbReference>
<protein>
    <recommendedName>
        <fullName evidence="1">Calcineurin-like phosphoesterase domain-containing protein</fullName>
    </recommendedName>
</protein>
<dbReference type="eggNOG" id="COG1409">
    <property type="taxonomic scope" value="Bacteria"/>
</dbReference>
<evidence type="ECO:0000259" key="1">
    <source>
        <dbReference type="Pfam" id="PF00149"/>
    </source>
</evidence>
<feature type="domain" description="Calcineurin-like phosphoesterase" evidence="1">
    <location>
        <begin position="5"/>
        <end position="269"/>
    </location>
</feature>
<sequence>MGKIQILQISDIHWLSIPDAIDDYSLMRREFLEDIESFCKNGNGNFDHLLICGDIAFSGEKDQYTKAQTYIENICTKIKLKKSEVYVVPGNHDKQRNAGKPALRNLIQSGLACESANDKMFYDLMKGDIETFRDLFVPFKEYRDFSAGYDSVEMMMDKCIERKEIDADNDHTYWEAIISDNLDGYQVHLYGFNTSLSCDQYDWDDWETKRNGHKMFLPKFAYNGFHKKKGKHIYISMMHHPTKYLANGSKIEEEFDKFFQLQFYGHVHISNAFQNADKSTVRVFSGAMQPPGALDKKDCQYCPVFNIVELSINKNMDGRDFLHMNLRVNRWNDATKKFEDDKKASKEFDIEINANPSRWENAPAPVLPKLPDGVTIRDIRVKFVSRLDTKRIINSVYHGFFDETQTSHTNNVNFLKKINEDNKWIELWNKMK</sequence>
<dbReference type="PANTHER" id="PTHR30337">
    <property type="entry name" value="COMPONENT OF ATP-DEPENDENT DSDNA EXONUCLEASE"/>
    <property type="match status" value="1"/>
</dbReference>
<dbReference type="AlphaFoldDB" id="F0R5M8"/>
<reference evidence="2 3" key="1">
    <citation type="journal article" date="2011" name="Stand. Genomic Sci.">
        <title>Complete genome sequence of Bacteroides salanitronis type strain (BL78).</title>
        <authorList>
            <person name="Gronow S."/>
            <person name="Held B."/>
            <person name="Lucas S."/>
            <person name="Lapidus A."/>
            <person name="Del Rio T.G."/>
            <person name="Nolan M."/>
            <person name="Tice H."/>
            <person name="Deshpande S."/>
            <person name="Cheng J.F."/>
            <person name="Pitluck S."/>
            <person name="Liolios K."/>
            <person name="Pagani I."/>
            <person name="Ivanova N."/>
            <person name="Mavromatis K."/>
            <person name="Pati A."/>
            <person name="Tapia R."/>
            <person name="Han C."/>
            <person name="Goodwin L."/>
            <person name="Chen A."/>
            <person name="Palaniappan K."/>
            <person name="Land M."/>
            <person name="Hauser L."/>
            <person name="Chang Y.J."/>
            <person name="Jeffries C.D."/>
            <person name="Brambilla E.M."/>
            <person name="Rohde M."/>
            <person name="Goker M."/>
            <person name="Detter J.C."/>
            <person name="Woyke T."/>
            <person name="Bristow J."/>
            <person name="Markowitz V."/>
            <person name="Hugenholtz P."/>
            <person name="Kyrpides N.C."/>
            <person name="Klenk H.P."/>
            <person name="Eisen J.A."/>
        </authorList>
    </citation>
    <scope>NUCLEOTIDE SEQUENCE [LARGE SCALE GENOMIC DNA]</scope>
    <source>
        <strain evidence="2 3">DSM 18170</strain>
    </source>
</reference>
<accession>F0R5M8</accession>
<dbReference type="EMBL" id="CP002530">
    <property type="protein sequence ID" value="ADY35735.1"/>
    <property type="molecule type" value="Genomic_DNA"/>
</dbReference>
<dbReference type="InterPro" id="IPR050535">
    <property type="entry name" value="DNA_Repair-Maintenance_Comp"/>
</dbReference>
<dbReference type="GO" id="GO:0016787">
    <property type="term" value="F:hydrolase activity"/>
    <property type="evidence" value="ECO:0007669"/>
    <property type="project" value="InterPro"/>
</dbReference>
<evidence type="ECO:0000313" key="3">
    <source>
        <dbReference type="Proteomes" id="UP000007486"/>
    </source>
</evidence>
<dbReference type="OrthoDB" id="9773856at2"/>
<gene>
    <name evidence="2" type="ordered locus">Bacsa_1148</name>
</gene>
<dbReference type="RefSeq" id="WP_013617183.1">
    <property type="nucleotide sequence ID" value="NC_015164.1"/>
</dbReference>
<dbReference type="KEGG" id="bsa:Bacsa_1148"/>
<dbReference type="PANTHER" id="PTHR30337:SF0">
    <property type="entry name" value="NUCLEASE SBCCD SUBUNIT D"/>
    <property type="match status" value="1"/>
</dbReference>
<dbReference type="InterPro" id="IPR029052">
    <property type="entry name" value="Metallo-depent_PP-like"/>
</dbReference>
<dbReference type="Proteomes" id="UP000007486">
    <property type="component" value="Chromosome"/>
</dbReference>
<name>F0R5M8_PHOSB</name>